<reference evidence="2 3" key="1">
    <citation type="submission" date="2023-03" db="EMBL/GenBank/DDBJ databases">
        <title>Genome sequence of Lichtheimia ornata CBS 291.66.</title>
        <authorList>
            <person name="Mohabir J.T."/>
            <person name="Shea T.P."/>
            <person name="Kurbessoian T."/>
            <person name="Berby B."/>
            <person name="Fontaine J."/>
            <person name="Livny J."/>
            <person name="Gnirke A."/>
            <person name="Stajich J.E."/>
            <person name="Cuomo C.A."/>
        </authorList>
    </citation>
    <scope>NUCLEOTIDE SEQUENCE [LARGE SCALE GENOMIC DNA]</scope>
    <source>
        <strain evidence="2">CBS 291.66</strain>
    </source>
</reference>
<dbReference type="AlphaFoldDB" id="A0AAD7XT87"/>
<dbReference type="RefSeq" id="XP_058336910.1">
    <property type="nucleotide sequence ID" value="XM_058492322.1"/>
</dbReference>
<gene>
    <name evidence="2" type="ORF">O0I10_012391</name>
</gene>
<accession>A0AAD7XT87</accession>
<feature type="region of interest" description="Disordered" evidence="1">
    <location>
        <begin position="79"/>
        <end position="105"/>
    </location>
</feature>
<protein>
    <submittedName>
        <fullName evidence="2">Uncharacterized protein</fullName>
    </submittedName>
</protein>
<organism evidence="2 3">
    <name type="scientific">Lichtheimia ornata</name>
    <dbReference type="NCBI Taxonomy" id="688661"/>
    <lineage>
        <taxon>Eukaryota</taxon>
        <taxon>Fungi</taxon>
        <taxon>Fungi incertae sedis</taxon>
        <taxon>Mucoromycota</taxon>
        <taxon>Mucoromycotina</taxon>
        <taxon>Mucoromycetes</taxon>
        <taxon>Mucorales</taxon>
        <taxon>Lichtheimiaceae</taxon>
        <taxon>Lichtheimia</taxon>
    </lineage>
</organism>
<evidence type="ECO:0000313" key="2">
    <source>
        <dbReference type="EMBL" id="KAJ8651996.1"/>
    </source>
</evidence>
<evidence type="ECO:0000313" key="3">
    <source>
        <dbReference type="Proteomes" id="UP001234581"/>
    </source>
</evidence>
<dbReference type="Proteomes" id="UP001234581">
    <property type="component" value="Unassembled WGS sequence"/>
</dbReference>
<name>A0AAD7XT87_9FUNG</name>
<dbReference type="EMBL" id="JARTCD010000125">
    <property type="protein sequence ID" value="KAJ8651996.1"/>
    <property type="molecule type" value="Genomic_DNA"/>
</dbReference>
<sequence>MSWIQQAWRCVTRETTTNCLQHTTLFTTDTNTTNGSSNDHPDDASDEMTEMITSIHSEINDINDIDLHPAEEMEDIHETFADEDEKLDTNNQDDDTQNDDEETPAVYHMTHSERKRMLLDFLEAYDVDDEMDLDIATLVRRKLNKLSSEEINSGKQTSITSFFR</sequence>
<proteinExistence type="predicted"/>
<keyword evidence="3" id="KW-1185">Reference proteome</keyword>
<evidence type="ECO:0000256" key="1">
    <source>
        <dbReference type="SAM" id="MobiDB-lite"/>
    </source>
</evidence>
<feature type="compositionally biased region" description="Acidic residues" evidence="1">
    <location>
        <begin position="81"/>
        <end position="103"/>
    </location>
</feature>
<dbReference type="GeneID" id="83219764"/>
<comment type="caution">
    <text evidence="2">The sequence shown here is derived from an EMBL/GenBank/DDBJ whole genome shotgun (WGS) entry which is preliminary data.</text>
</comment>